<dbReference type="AlphaFoldDB" id="A0A0F9BLS0"/>
<gene>
    <name evidence="1" type="ORF">LCGC14_2432220</name>
</gene>
<organism evidence="1">
    <name type="scientific">marine sediment metagenome</name>
    <dbReference type="NCBI Taxonomy" id="412755"/>
    <lineage>
        <taxon>unclassified sequences</taxon>
        <taxon>metagenomes</taxon>
        <taxon>ecological metagenomes</taxon>
    </lineage>
</organism>
<sequence length="92" mass="11049">MSSGNAYLNRITIFPELTPFKKDITTNLNHEIELVREEHFNMVKKIHFLLKDSQDLTLQQKYDYCERQRSFMKLYLNEISRRFLLFKGSSEG</sequence>
<protein>
    <submittedName>
        <fullName evidence="1">Uncharacterized protein</fullName>
    </submittedName>
</protein>
<evidence type="ECO:0000313" key="1">
    <source>
        <dbReference type="EMBL" id="KKL22755.1"/>
    </source>
</evidence>
<dbReference type="EMBL" id="LAZR01037225">
    <property type="protein sequence ID" value="KKL22755.1"/>
    <property type="molecule type" value="Genomic_DNA"/>
</dbReference>
<accession>A0A0F9BLS0</accession>
<name>A0A0F9BLS0_9ZZZZ</name>
<reference evidence="1" key="1">
    <citation type="journal article" date="2015" name="Nature">
        <title>Complex archaea that bridge the gap between prokaryotes and eukaryotes.</title>
        <authorList>
            <person name="Spang A."/>
            <person name="Saw J.H."/>
            <person name="Jorgensen S.L."/>
            <person name="Zaremba-Niedzwiedzka K."/>
            <person name="Martijn J."/>
            <person name="Lind A.E."/>
            <person name="van Eijk R."/>
            <person name="Schleper C."/>
            <person name="Guy L."/>
            <person name="Ettema T.J."/>
        </authorList>
    </citation>
    <scope>NUCLEOTIDE SEQUENCE</scope>
</reference>
<comment type="caution">
    <text evidence="1">The sequence shown here is derived from an EMBL/GenBank/DDBJ whole genome shotgun (WGS) entry which is preliminary data.</text>
</comment>
<proteinExistence type="predicted"/>